<keyword evidence="5" id="KW-0949">S-adenosyl-L-methionine</keyword>
<dbReference type="RefSeq" id="WP_064105579.1">
    <property type="nucleotide sequence ID" value="NZ_LXSH01000016.1"/>
</dbReference>
<evidence type="ECO:0000256" key="7">
    <source>
        <dbReference type="SAM" id="MobiDB-lite"/>
    </source>
</evidence>
<feature type="region of interest" description="Disordered" evidence="7">
    <location>
        <begin position="527"/>
        <end position="568"/>
    </location>
</feature>
<accession>A0A1A9RPK7</accession>
<dbReference type="GO" id="GO:0009007">
    <property type="term" value="F:site-specific DNA-methyltransferase (adenine-specific) activity"/>
    <property type="evidence" value="ECO:0007669"/>
    <property type="project" value="UniProtKB-EC"/>
</dbReference>
<dbReference type="EMBL" id="LXSH01000016">
    <property type="protein sequence ID" value="OAM22485.1"/>
    <property type="molecule type" value="Genomic_DNA"/>
</dbReference>
<protein>
    <recommendedName>
        <fullName evidence="2">site-specific DNA-methyltransferase (adenine-specific)</fullName>
        <ecNumber evidence="2">2.1.1.72</ecNumber>
    </recommendedName>
</protein>
<dbReference type="InterPro" id="IPR002052">
    <property type="entry name" value="DNA_methylase_N6_adenine_CS"/>
</dbReference>
<evidence type="ECO:0000259" key="8">
    <source>
        <dbReference type="Pfam" id="PF01555"/>
    </source>
</evidence>
<evidence type="ECO:0000256" key="6">
    <source>
        <dbReference type="ARBA" id="ARBA00047942"/>
    </source>
</evidence>
<dbReference type="SUPFAM" id="SSF53335">
    <property type="entry name" value="S-adenosyl-L-methionine-dependent methyltransferases"/>
    <property type="match status" value="1"/>
</dbReference>
<dbReference type="Pfam" id="PF01555">
    <property type="entry name" value="N6_N4_Mtase"/>
    <property type="match status" value="1"/>
</dbReference>
<evidence type="ECO:0000313" key="9">
    <source>
        <dbReference type="EMBL" id="OAM22485.1"/>
    </source>
</evidence>
<proteinExistence type="inferred from homology"/>
<feature type="region of interest" description="Disordered" evidence="7">
    <location>
        <begin position="179"/>
        <end position="203"/>
    </location>
</feature>
<keyword evidence="4" id="KW-0808">Transferase</keyword>
<dbReference type="Proteomes" id="UP000078103">
    <property type="component" value="Unassembled WGS sequence"/>
</dbReference>
<evidence type="ECO:0000256" key="2">
    <source>
        <dbReference type="ARBA" id="ARBA00011900"/>
    </source>
</evidence>
<dbReference type="EC" id="2.1.1.72" evidence="2"/>
<name>A0A1A9RPK7_EIKCO</name>
<dbReference type="InterPro" id="IPR029063">
    <property type="entry name" value="SAM-dependent_MTases_sf"/>
</dbReference>
<feature type="domain" description="DNA methylase N-4/N-6" evidence="8">
    <location>
        <begin position="67"/>
        <end position="361"/>
    </location>
</feature>
<dbReference type="Gene3D" id="3.40.50.150">
    <property type="entry name" value="Vaccinia Virus protein VP39"/>
    <property type="match status" value="1"/>
</dbReference>
<dbReference type="InterPro" id="IPR002295">
    <property type="entry name" value="N4/N6-MTase_EcoPI_Mod-like"/>
</dbReference>
<comment type="catalytic activity">
    <reaction evidence="6">
        <text>a 2'-deoxyadenosine in DNA + S-adenosyl-L-methionine = an N(6)-methyl-2'-deoxyadenosine in DNA + S-adenosyl-L-homocysteine + H(+)</text>
        <dbReference type="Rhea" id="RHEA:15197"/>
        <dbReference type="Rhea" id="RHEA-COMP:12418"/>
        <dbReference type="Rhea" id="RHEA-COMP:12419"/>
        <dbReference type="ChEBI" id="CHEBI:15378"/>
        <dbReference type="ChEBI" id="CHEBI:57856"/>
        <dbReference type="ChEBI" id="CHEBI:59789"/>
        <dbReference type="ChEBI" id="CHEBI:90615"/>
        <dbReference type="ChEBI" id="CHEBI:90616"/>
        <dbReference type="EC" id="2.1.1.72"/>
    </reaction>
</comment>
<dbReference type="GO" id="GO:0003677">
    <property type="term" value="F:DNA binding"/>
    <property type="evidence" value="ECO:0007669"/>
    <property type="project" value="InterPro"/>
</dbReference>
<gene>
    <name evidence="9" type="ORF">A7P89_04800</name>
</gene>
<sequence>MKNQKLELTWIGKHKRPKLEARILLEDPEKSYHAKVRSESAAFDNRLIFGDNLLALKALEQEFTGKVKCVFIDPPYNTGSAFTHYDDGLEHSIWLGLMRDRLEIIKRLLADDGSLWITIDDNEAHYLKVLCDEIFGRGNFVASVIWRKNYAPKSSAKHFSVDHDYILIYAKNEESWIPNPMPRSAKQDKAYKNPDNDPRGPWRPNNLAARNFYSKGTYSITCPSGRLIAGPPAGSYWRVSEEKFWKMDKEGRIWWGKDGNNVPAPKIYLSEVKQGVVPQTYWDYEEVGHTQDAKKEAIALFSEDIFGTPKPEKLMKRVVEIATNPGDLVLDSFAGSGTTGAVAHKMGRRWIMVELGEHCHTHIIPRLQKVIDGEDQGGISKAVNWQGGGGFRYFRLAPTLIVNDKWGNQIINPDYNPEMLAEALAKLEGFTYMPSENLWWQHGYSSESDFIYVTTQSLSVEQLQVLSDEVGAGRSLLICCSAWRGITADQAAERFPNLSLKKIPKMILKRCEWGHDDYSLNVANLPMAEEEPEPRSSENQPAAKTKSVKRKSAVENQGGLFDGEDSDG</sequence>
<dbReference type="GO" id="GO:0008170">
    <property type="term" value="F:N-methyltransferase activity"/>
    <property type="evidence" value="ECO:0007669"/>
    <property type="project" value="InterPro"/>
</dbReference>
<organism evidence="9 10">
    <name type="scientific">Eikenella corrodens</name>
    <dbReference type="NCBI Taxonomy" id="539"/>
    <lineage>
        <taxon>Bacteria</taxon>
        <taxon>Pseudomonadati</taxon>
        <taxon>Pseudomonadota</taxon>
        <taxon>Betaproteobacteria</taxon>
        <taxon>Neisseriales</taxon>
        <taxon>Neisseriaceae</taxon>
        <taxon>Eikenella</taxon>
    </lineage>
</organism>
<dbReference type="InterPro" id="IPR002941">
    <property type="entry name" value="DNA_methylase_N4/N6"/>
</dbReference>
<dbReference type="GO" id="GO:0032259">
    <property type="term" value="P:methylation"/>
    <property type="evidence" value="ECO:0007669"/>
    <property type="project" value="UniProtKB-KW"/>
</dbReference>
<evidence type="ECO:0000313" key="10">
    <source>
        <dbReference type="Proteomes" id="UP000078103"/>
    </source>
</evidence>
<dbReference type="PROSITE" id="PS00092">
    <property type="entry name" value="N6_MTASE"/>
    <property type="match status" value="1"/>
</dbReference>
<comment type="similarity">
    <text evidence="1">Belongs to the N(4)/N(6)-methyltransferase family.</text>
</comment>
<dbReference type="AlphaFoldDB" id="A0A1A9RPK7"/>
<evidence type="ECO:0000256" key="3">
    <source>
        <dbReference type="ARBA" id="ARBA00022603"/>
    </source>
</evidence>
<evidence type="ECO:0000256" key="5">
    <source>
        <dbReference type="ARBA" id="ARBA00022691"/>
    </source>
</evidence>
<keyword evidence="3 9" id="KW-0489">Methyltransferase</keyword>
<feature type="compositionally biased region" description="Basic and acidic residues" evidence="7">
    <location>
        <begin position="185"/>
        <end position="200"/>
    </location>
</feature>
<comment type="caution">
    <text evidence="9">The sequence shown here is derived from an EMBL/GenBank/DDBJ whole genome shotgun (WGS) entry which is preliminary data.</text>
</comment>
<dbReference type="PIRSF" id="PIRSF015855">
    <property type="entry name" value="TypeIII_Mtase_mKpnI"/>
    <property type="match status" value="1"/>
</dbReference>
<evidence type="ECO:0000256" key="4">
    <source>
        <dbReference type="ARBA" id="ARBA00022679"/>
    </source>
</evidence>
<evidence type="ECO:0000256" key="1">
    <source>
        <dbReference type="ARBA" id="ARBA00006594"/>
    </source>
</evidence>
<reference evidence="10" key="1">
    <citation type="submission" date="2016-05" db="EMBL/GenBank/DDBJ databases">
        <title>Draft genome of Corynebacterium afermentans subsp. afermentans LCDC 88199T.</title>
        <authorList>
            <person name="Bernier A.-M."/>
            <person name="Bernard K."/>
        </authorList>
    </citation>
    <scope>NUCLEOTIDE SEQUENCE [LARGE SCALE GENOMIC DNA]</scope>
    <source>
        <strain evidence="10">NML120819</strain>
    </source>
</reference>
<dbReference type="PRINTS" id="PR00506">
    <property type="entry name" value="D21N6MTFRASE"/>
</dbReference>